<dbReference type="AlphaFoldDB" id="A0A8J2KL96"/>
<evidence type="ECO:0000313" key="2">
    <source>
        <dbReference type="Proteomes" id="UP000708208"/>
    </source>
</evidence>
<proteinExistence type="predicted"/>
<protein>
    <submittedName>
        <fullName evidence="1">Uncharacterized protein</fullName>
    </submittedName>
</protein>
<dbReference type="EMBL" id="CAJVCH010438557">
    <property type="protein sequence ID" value="CAG7819083.1"/>
    <property type="molecule type" value="Genomic_DNA"/>
</dbReference>
<evidence type="ECO:0000313" key="1">
    <source>
        <dbReference type="EMBL" id="CAG7819083.1"/>
    </source>
</evidence>
<keyword evidence="2" id="KW-1185">Reference proteome</keyword>
<gene>
    <name evidence="1" type="ORF">AFUS01_LOCUS29553</name>
</gene>
<sequence length="38" mass="4396">MEGLPNQNHDYLRAFQKATTYQFTSNVDTTDESNSEIE</sequence>
<accession>A0A8J2KL96</accession>
<name>A0A8J2KL96_9HEXA</name>
<dbReference type="Proteomes" id="UP000708208">
    <property type="component" value="Unassembled WGS sequence"/>
</dbReference>
<organism evidence="1 2">
    <name type="scientific">Allacma fusca</name>
    <dbReference type="NCBI Taxonomy" id="39272"/>
    <lineage>
        <taxon>Eukaryota</taxon>
        <taxon>Metazoa</taxon>
        <taxon>Ecdysozoa</taxon>
        <taxon>Arthropoda</taxon>
        <taxon>Hexapoda</taxon>
        <taxon>Collembola</taxon>
        <taxon>Symphypleona</taxon>
        <taxon>Sminthuridae</taxon>
        <taxon>Allacma</taxon>
    </lineage>
</organism>
<reference evidence="1" key="1">
    <citation type="submission" date="2021-06" db="EMBL/GenBank/DDBJ databases">
        <authorList>
            <person name="Hodson N. C."/>
            <person name="Mongue J. A."/>
            <person name="Jaron S. K."/>
        </authorList>
    </citation>
    <scope>NUCLEOTIDE SEQUENCE</scope>
</reference>
<feature type="non-terminal residue" evidence="1">
    <location>
        <position position="1"/>
    </location>
</feature>
<comment type="caution">
    <text evidence="1">The sequence shown here is derived from an EMBL/GenBank/DDBJ whole genome shotgun (WGS) entry which is preliminary data.</text>
</comment>